<evidence type="ECO:0000313" key="2">
    <source>
        <dbReference type="Proteomes" id="UP000006797"/>
    </source>
</evidence>
<proteinExistence type="predicted"/>
<gene>
    <name evidence="1" type="ORF">HICON_07230</name>
</gene>
<sequence length="121" mass="13945">MCETAIQASGKFFLRKTKDGKYRLSFTLFDNSSTSVEKIQARQILLQSFLLDLHQEKNCLDVGHVCIRNSDEVLASVHSLCDDERKQIFKRINAEVLFCIICNKFINLIFNHSLGSFVNRE</sequence>
<protein>
    <submittedName>
        <fullName evidence="1">Uncharachterised protein</fullName>
    </submittedName>
</protein>
<dbReference type="AlphaFoldDB" id="A0AAV2U448"/>
<dbReference type="Proteomes" id="UP000006797">
    <property type="component" value="Chromosome"/>
</dbReference>
<reference evidence="1 2" key="1">
    <citation type="journal article" date="2012" name="Emerg. Infect. Dis.">
        <title>Lineage-specific Virulence Determinants of Haemophilus influenzae Biogroup aegyptius.</title>
        <authorList>
            <person name="Strouts F.R."/>
            <person name="Power P."/>
            <person name="Croucher N.J."/>
            <person name="Corton N."/>
            <person name="van Tonder A."/>
            <person name="Quail M.A."/>
            <person name="Langford P.R."/>
            <person name="Hudson M.J."/>
            <person name="Parkhill J."/>
            <person name="Kroll J.S."/>
            <person name="Bentley S.D."/>
        </authorList>
    </citation>
    <scope>NUCLEOTIDE SEQUENCE [LARGE SCALE GENOMIC DNA]</scope>
    <source>
        <strain evidence="1 2">F3047</strain>
    </source>
</reference>
<dbReference type="KEGG" id="hil:HICON_07230"/>
<name>A0AAV2U448_HAEIF</name>
<dbReference type="EMBL" id="FQ670204">
    <property type="protein sequence ID" value="CBY86186.1"/>
    <property type="molecule type" value="Genomic_DNA"/>
</dbReference>
<organism evidence="1 2">
    <name type="scientific">Haemophilus influenzae F3047</name>
    <dbReference type="NCBI Taxonomy" id="935897"/>
    <lineage>
        <taxon>Bacteria</taxon>
        <taxon>Pseudomonadati</taxon>
        <taxon>Pseudomonadota</taxon>
        <taxon>Gammaproteobacteria</taxon>
        <taxon>Pasteurellales</taxon>
        <taxon>Pasteurellaceae</taxon>
        <taxon>Haemophilus</taxon>
    </lineage>
</organism>
<evidence type="ECO:0000313" key="1">
    <source>
        <dbReference type="EMBL" id="CBY86186.1"/>
    </source>
</evidence>
<accession>A0AAV2U448</accession>
<dbReference type="RefSeq" id="WP_013527355.1">
    <property type="nucleotide sequence ID" value="NC_014922.1"/>
</dbReference>